<organism evidence="10 11">
    <name type="scientific">Halopolyspora algeriensis</name>
    <dbReference type="NCBI Taxonomy" id="1500506"/>
    <lineage>
        <taxon>Bacteria</taxon>
        <taxon>Bacillati</taxon>
        <taxon>Actinomycetota</taxon>
        <taxon>Actinomycetes</taxon>
        <taxon>Actinomycetes incertae sedis</taxon>
        <taxon>Halopolyspora</taxon>
    </lineage>
</organism>
<feature type="region of interest" description="Disordered" evidence="7">
    <location>
        <begin position="476"/>
        <end position="517"/>
    </location>
</feature>
<comment type="caution">
    <text evidence="10">The sequence shown here is derived from an EMBL/GenBank/DDBJ whole genome shotgun (WGS) entry which is preliminary data.</text>
</comment>
<dbReference type="RefSeq" id="WP_114454045.1">
    <property type="nucleotide sequence ID" value="NZ_QPJC01000010.1"/>
</dbReference>
<keyword evidence="2" id="KW-0813">Transport</keyword>
<evidence type="ECO:0000256" key="4">
    <source>
        <dbReference type="ARBA" id="ARBA00022692"/>
    </source>
</evidence>
<sequence>MTASGSDPQDSEPVRTRLGEPSGRWVLAATVLGSGMAALDATVVTIALPVLGRELNAGLVGLQWVVNGYTLTLAALILLGGSLGDRYGRKRLFLVGTGWFALASLGCALAPTIEALIAARALQGIGGALLTPGSLAIIQASFVPEHRSRAIGAWSGLAGIASAVGPFLGGWLVAAGNWRWIFLLNLPLAALVVAVTARHVPESSAPSASRRPDVAGAALCTLGLAGLTYALSVAGESGITPVTMGVGLGGLAGLTAFVLVEHVKSEPMLPLGIFASRRFSAVNLVTLTVYAALGGVFFLLVLHLQVVAGFSPLLAGAALLPVTAIMLALSARMGALAQRIGPRLPMTVGPVVAAAGLLLMLRIGSGASYSGEVLPAVALFGFGLAITVAPLTSTALAAAGPRHTGIASGVNNAVARTAQMLAVAVLPVAVGLSGDDYTRPALFAAGFDTAMLICAGLLVLGGALSALSIPNSIPDTAGSASGTARSARGKTARRSHCAVDGPPLDSGNTASGSDGNR</sequence>
<dbReference type="PANTHER" id="PTHR42718:SF42">
    <property type="entry name" value="EXPORT PROTEIN"/>
    <property type="match status" value="1"/>
</dbReference>
<dbReference type="GO" id="GO:0022857">
    <property type="term" value="F:transmembrane transporter activity"/>
    <property type="evidence" value="ECO:0007669"/>
    <property type="project" value="InterPro"/>
</dbReference>
<protein>
    <submittedName>
        <fullName evidence="10">EmrB/QacA subfamily drug resistance transporter</fullName>
    </submittedName>
</protein>
<feature type="transmembrane region" description="Helical" evidence="8">
    <location>
        <begin position="238"/>
        <end position="260"/>
    </location>
</feature>
<keyword evidence="11" id="KW-1185">Reference proteome</keyword>
<keyword evidence="5 8" id="KW-1133">Transmembrane helix</keyword>
<dbReference type="InterPro" id="IPR020846">
    <property type="entry name" value="MFS_dom"/>
</dbReference>
<dbReference type="InterPro" id="IPR036259">
    <property type="entry name" value="MFS_trans_sf"/>
</dbReference>
<dbReference type="GO" id="GO:0005886">
    <property type="term" value="C:plasma membrane"/>
    <property type="evidence" value="ECO:0007669"/>
    <property type="project" value="UniProtKB-SubCell"/>
</dbReference>
<dbReference type="PROSITE" id="PS50850">
    <property type="entry name" value="MFS"/>
    <property type="match status" value="1"/>
</dbReference>
<evidence type="ECO:0000259" key="9">
    <source>
        <dbReference type="PROSITE" id="PS50850"/>
    </source>
</evidence>
<feature type="transmembrane region" description="Helical" evidence="8">
    <location>
        <begin position="150"/>
        <end position="174"/>
    </location>
</feature>
<feature type="compositionally biased region" description="Basic residues" evidence="7">
    <location>
        <begin position="487"/>
        <end position="496"/>
    </location>
</feature>
<dbReference type="InterPro" id="IPR011701">
    <property type="entry name" value="MFS"/>
</dbReference>
<evidence type="ECO:0000256" key="3">
    <source>
        <dbReference type="ARBA" id="ARBA00022475"/>
    </source>
</evidence>
<evidence type="ECO:0000313" key="11">
    <source>
        <dbReference type="Proteomes" id="UP000253495"/>
    </source>
</evidence>
<dbReference type="Proteomes" id="UP000253495">
    <property type="component" value="Unassembled WGS sequence"/>
</dbReference>
<feature type="transmembrane region" description="Helical" evidence="8">
    <location>
        <begin position="343"/>
        <end position="364"/>
    </location>
</feature>
<feature type="transmembrane region" description="Helical" evidence="8">
    <location>
        <begin position="442"/>
        <end position="464"/>
    </location>
</feature>
<dbReference type="OrthoDB" id="7375466at2"/>
<dbReference type="InterPro" id="IPR004638">
    <property type="entry name" value="EmrB-like"/>
</dbReference>
<gene>
    <name evidence="10" type="ORF">DFQ14_110163</name>
</gene>
<dbReference type="CDD" id="cd17321">
    <property type="entry name" value="MFS_MMR_MDR_like"/>
    <property type="match status" value="1"/>
</dbReference>
<feature type="compositionally biased region" description="Polar residues" evidence="7">
    <location>
        <begin position="506"/>
        <end position="517"/>
    </location>
</feature>
<feature type="domain" description="Major facilitator superfamily (MFS) profile" evidence="9">
    <location>
        <begin position="26"/>
        <end position="473"/>
    </location>
</feature>
<dbReference type="PANTHER" id="PTHR42718">
    <property type="entry name" value="MAJOR FACILITATOR SUPERFAMILY MULTIDRUG TRANSPORTER MFSC"/>
    <property type="match status" value="1"/>
</dbReference>
<evidence type="ECO:0000256" key="2">
    <source>
        <dbReference type="ARBA" id="ARBA00022448"/>
    </source>
</evidence>
<feature type="transmembrane region" description="Helical" evidence="8">
    <location>
        <begin position="376"/>
        <end position="401"/>
    </location>
</feature>
<keyword evidence="4 8" id="KW-0812">Transmembrane</keyword>
<reference evidence="10 11" key="1">
    <citation type="submission" date="2018-07" db="EMBL/GenBank/DDBJ databases">
        <title>Genomic Encyclopedia of Type Strains, Phase III (KMG-III): the genomes of soil and plant-associated and newly described type strains.</title>
        <authorList>
            <person name="Whitman W."/>
        </authorList>
    </citation>
    <scope>NUCLEOTIDE SEQUENCE [LARGE SCALE GENOMIC DNA]</scope>
    <source>
        <strain evidence="10 11">CECT 8575</strain>
    </source>
</reference>
<feature type="transmembrane region" description="Helical" evidence="8">
    <location>
        <begin position="281"/>
        <end position="304"/>
    </location>
</feature>
<feature type="transmembrane region" description="Helical" evidence="8">
    <location>
        <begin position="25"/>
        <end position="51"/>
    </location>
</feature>
<comment type="subcellular location">
    <subcellularLocation>
        <location evidence="1">Cell membrane</location>
        <topology evidence="1">Multi-pass membrane protein</topology>
    </subcellularLocation>
</comment>
<dbReference type="SUPFAM" id="SSF103473">
    <property type="entry name" value="MFS general substrate transporter"/>
    <property type="match status" value="1"/>
</dbReference>
<feature type="transmembrane region" description="Helical" evidence="8">
    <location>
        <begin position="212"/>
        <end position="232"/>
    </location>
</feature>
<feature type="transmembrane region" description="Helical" evidence="8">
    <location>
        <begin position="92"/>
        <end position="111"/>
    </location>
</feature>
<proteinExistence type="predicted"/>
<accession>A0A368VI27</accession>
<dbReference type="Gene3D" id="1.20.1250.20">
    <property type="entry name" value="MFS general substrate transporter like domains"/>
    <property type="match status" value="1"/>
</dbReference>
<evidence type="ECO:0000313" key="10">
    <source>
        <dbReference type="EMBL" id="RCW40834.1"/>
    </source>
</evidence>
<evidence type="ECO:0000256" key="8">
    <source>
        <dbReference type="SAM" id="Phobius"/>
    </source>
</evidence>
<evidence type="ECO:0000256" key="1">
    <source>
        <dbReference type="ARBA" id="ARBA00004651"/>
    </source>
</evidence>
<keyword evidence="6 8" id="KW-0472">Membrane</keyword>
<feature type="transmembrane region" description="Helical" evidence="8">
    <location>
        <begin position="57"/>
        <end position="80"/>
    </location>
</feature>
<feature type="transmembrane region" description="Helical" evidence="8">
    <location>
        <begin position="413"/>
        <end position="430"/>
    </location>
</feature>
<evidence type="ECO:0000256" key="7">
    <source>
        <dbReference type="SAM" id="MobiDB-lite"/>
    </source>
</evidence>
<name>A0A368VI27_9ACTN</name>
<dbReference type="EMBL" id="QPJC01000010">
    <property type="protein sequence ID" value="RCW40834.1"/>
    <property type="molecule type" value="Genomic_DNA"/>
</dbReference>
<evidence type="ECO:0000256" key="5">
    <source>
        <dbReference type="ARBA" id="ARBA00022989"/>
    </source>
</evidence>
<dbReference type="Gene3D" id="1.20.1720.10">
    <property type="entry name" value="Multidrug resistance protein D"/>
    <property type="match status" value="1"/>
</dbReference>
<feature type="compositionally biased region" description="Low complexity" evidence="7">
    <location>
        <begin position="476"/>
        <end position="486"/>
    </location>
</feature>
<dbReference type="NCBIfam" id="TIGR00711">
    <property type="entry name" value="efflux_EmrB"/>
    <property type="match status" value="1"/>
</dbReference>
<dbReference type="AlphaFoldDB" id="A0A368VI27"/>
<dbReference type="Pfam" id="PF07690">
    <property type="entry name" value="MFS_1"/>
    <property type="match status" value="1"/>
</dbReference>
<evidence type="ECO:0000256" key="6">
    <source>
        <dbReference type="ARBA" id="ARBA00023136"/>
    </source>
</evidence>
<feature type="transmembrane region" description="Helical" evidence="8">
    <location>
        <begin position="310"/>
        <end position="331"/>
    </location>
</feature>
<feature type="transmembrane region" description="Helical" evidence="8">
    <location>
        <begin position="180"/>
        <end position="200"/>
    </location>
</feature>
<keyword evidence="3" id="KW-1003">Cell membrane</keyword>